<dbReference type="OrthoDB" id="1551390at2"/>
<evidence type="ECO:0000313" key="1">
    <source>
        <dbReference type="EMBL" id="EEX72087.1"/>
    </source>
</evidence>
<dbReference type="HOGENOM" id="CLU_123393_1_1_10"/>
<dbReference type="AlphaFoldDB" id="C9LHC9"/>
<dbReference type="Proteomes" id="UP000003460">
    <property type="component" value="Unassembled WGS sequence"/>
</dbReference>
<dbReference type="STRING" id="626522.GCWU000325_01631"/>
<proteinExistence type="predicted"/>
<dbReference type="RefSeq" id="WP_006255402.1">
    <property type="nucleotide sequence ID" value="NZ_GG700642.1"/>
</dbReference>
<accession>C9LHC9</accession>
<dbReference type="GeneID" id="84576486"/>
<evidence type="ECO:0000313" key="2">
    <source>
        <dbReference type="Proteomes" id="UP000003460"/>
    </source>
</evidence>
<keyword evidence="2" id="KW-1185">Reference proteome</keyword>
<reference evidence="1" key="1">
    <citation type="submission" date="2009-09" db="EMBL/GenBank/DDBJ databases">
        <authorList>
            <person name="Weinstock G."/>
            <person name="Sodergren E."/>
            <person name="Clifton S."/>
            <person name="Fulton L."/>
            <person name="Fulton B."/>
            <person name="Courtney L."/>
            <person name="Fronick C."/>
            <person name="Harrison M."/>
            <person name="Strong C."/>
            <person name="Farmer C."/>
            <person name="Delahaunty K."/>
            <person name="Markovic C."/>
            <person name="Hall O."/>
            <person name="Minx P."/>
            <person name="Tomlinson C."/>
            <person name="Mitreva M."/>
            <person name="Nelson J."/>
            <person name="Hou S."/>
            <person name="Wollam A."/>
            <person name="Pepin K.H."/>
            <person name="Johnson M."/>
            <person name="Bhonagiri V."/>
            <person name="Nash W.E."/>
            <person name="Warren W."/>
            <person name="Chinwalla A."/>
            <person name="Mardis E.R."/>
            <person name="Wilson R.K."/>
        </authorList>
    </citation>
    <scope>NUCLEOTIDE SEQUENCE [LARGE SCALE GENOMIC DNA]</scope>
    <source>
        <strain evidence="1">ATCC 51259</strain>
    </source>
</reference>
<dbReference type="EMBL" id="ACIJ02000018">
    <property type="protein sequence ID" value="EEX72087.1"/>
    <property type="molecule type" value="Genomic_DNA"/>
</dbReference>
<protein>
    <recommendedName>
        <fullName evidence="3">Tetratricopeptide repeat protein</fullName>
    </recommendedName>
</protein>
<name>C9LHC9_9BACT</name>
<comment type="caution">
    <text evidence="1">The sequence shown here is derived from an EMBL/GenBank/DDBJ whole genome shotgun (WGS) entry which is preliminary data.</text>
</comment>
<organism evidence="1 2">
    <name type="scientific">Alloprevotella tannerae ATCC 51259</name>
    <dbReference type="NCBI Taxonomy" id="626522"/>
    <lineage>
        <taxon>Bacteria</taxon>
        <taxon>Pseudomonadati</taxon>
        <taxon>Bacteroidota</taxon>
        <taxon>Bacteroidia</taxon>
        <taxon>Bacteroidales</taxon>
        <taxon>Prevotellaceae</taxon>
        <taxon>Alloprevotella</taxon>
    </lineage>
</organism>
<dbReference type="eggNOG" id="ENOG5031IJ5">
    <property type="taxonomic scope" value="Bacteria"/>
</dbReference>
<evidence type="ECO:0008006" key="3">
    <source>
        <dbReference type="Google" id="ProtNLM"/>
    </source>
</evidence>
<sequence length="141" mass="16560">MAILENTLQVEIDAVSAHAHRLYNAGDLQSCLEFHERAWSMYPEPKNNRSEAYNTAKYAVDDCFSALDIKNAKTWLDRMAYVNDQLHQRDEELMHYTGKYKYEIGDYDSSFIAFDKVVKMAGKRYFEDEPSKYLIFYIGRT</sequence>
<gene>
    <name evidence="1" type="ORF">GCWU000325_01631</name>
</gene>